<keyword evidence="2" id="KW-1185">Reference proteome</keyword>
<evidence type="ECO:0000313" key="2">
    <source>
        <dbReference type="Proteomes" id="UP000479293"/>
    </source>
</evidence>
<proteinExistence type="predicted"/>
<organism evidence="1 2">
    <name type="scientific">Salmonirosea aquatica</name>
    <dbReference type="NCBI Taxonomy" id="2654236"/>
    <lineage>
        <taxon>Bacteria</taxon>
        <taxon>Pseudomonadati</taxon>
        <taxon>Bacteroidota</taxon>
        <taxon>Cytophagia</taxon>
        <taxon>Cytophagales</taxon>
        <taxon>Spirosomataceae</taxon>
        <taxon>Salmonirosea</taxon>
    </lineage>
</organism>
<name>A0A7C9FEM4_9BACT</name>
<dbReference type="AlphaFoldDB" id="A0A7C9FEM4"/>
<dbReference type="EMBL" id="WHLY01000002">
    <property type="protein sequence ID" value="MPR35887.1"/>
    <property type="molecule type" value="Genomic_DNA"/>
</dbReference>
<comment type="caution">
    <text evidence="1">The sequence shown here is derived from an EMBL/GenBank/DDBJ whole genome shotgun (WGS) entry which is preliminary data.</text>
</comment>
<protein>
    <submittedName>
        <fullName evidence="1">Uncharacterized protein</fullName>
    </submittedName>
</protein>
<gene>
    <name evidence="1" type="ORF">GBK04_21675</name>
</gene>
<sequence length="76" mass="9459">MDEKQIFKITRKFYEDLLDDYQWLQMTFTDNLYETIEKVVSENNDKPIWIIKEKVNSAISHLYFNYRTVRLQRDYI</sequence>
<evidence type="ECO:0000313" key="1">
    <source>
        <dbReference type="EMBL" id="MPR35887.1"/>
    </source>
</evidence>
<reference evidence="1 2" key="1">
    <citation type="submission" date="2019-10" db="EMBL/GenBank/DDBJ databases">
        <title>Draft Genome Sequence of Cytophagaceae sp. SJW1-29.</title>
        <authorList>
            <person name="Choi A."/>
        </authorList>
    </citation>
    <scope>NUCLEOTIDE SEQUENCE [LARGE SCALE GENOMIC DNA]</scope>
    <source>
        <strain evidence="1 2">SJW1-29</strain>
    </source>
</reference>
<dbReference type="RefSeq" id="WP_152763328.1">
    <property type="nucleotide sequence ID" value="NZ_WHLY01000002.1"/>
</dbReference>
<dbReference type="Proteomes" id="UP000479293">
    <property type="component" value="Unassembled WGS sequence"/>
</dbReference>
<accession>A0A7C9FEM4</accession>